<proteinExistence type="predicted"/>
<dbReference type="PROSITE" id="PS50893">
    <property type="entry name" value="ABC_TRANSPORTER_2"/>
    <property type="match status" value="1"/>
</dbReference>
<keyword evidence="6" id="KW-1185">Reference proteome</keyword>
<feature type="domain" description="ABC transporter" evidence="4">
    <location>
        <begin position="2"/>
        <end position="233"/>
    </location>
</feature>
<dbReference type="PANTHER" id="PTHR42939">
    <property type="entry name" value="ABC TRANSPORTER ATP-BINDING PROTEIN ALBC-RELATED"/>
    <property type="match status" value="1"/>
</dbReference>
<evidence type="ECO:0000256" key="2">
    <source>
        <dbReference type="ARBA" id="ARBA00022741"/>
    </source>
</evidence>
<evidence type="ECO:0000313" key="5">
    <source>
        <dbReference type="EMBL" id="ARU60200.1"/>
    </source>
</evidence>
<dbReference type="PROSITE" id="PS00211">
    <property type="entry name" value="ABC_TRANSPORTER_1"/>
    <property type="match status" value="1"/>
</dbReference>
<dbReference type="GO" id="GO:0016887">
    <property type="term" value="F:ATP hydrolysis activity"/>
    <property type="evidence" value="ECO:0007669"/>
    <property type="project" value="InterPro"/>
</dbReference>
<dbReference type="RefSeq" id="WP_087455587.1">
    <property type="nucleotide sequence ID" value="NZ_CP021434.1"/>
</dbReference>
<evidence type="ECO:0000256" key="3">
    <source>
        <dbReference type="ARBA" id="ARBA00022840"/>
    </source>
</evidence>
<dbReference type="InterPro" id="IPR003439">
    <property type="entry name" value="ABC_transporter-like_ATP-bd"/>
</dbReference>
<sequence length="244" mass="26698">MLEVTGLTGGYKADVPVIRDVSFTVGAGELVGMVGMNGAGKSTVIKHVLGLIEPHQGSVALNGETLASNRALFRSQIAYVPETPRLYPELTLREHMKLTAMAYGMDDALYEERSERLLGIFRMKESLDAFPGTFSKGMQQKVMILCAFLLQPALLIVDEPFVGLDPLAIHALLELLEEMKAQGTGILLSTHILGMAEKYCDRFVMMSRGVVALYGTLEDMRGQAAMPDATLDDLFVRVVKESSR</sequence>
<dbReference type="AlphaFoldDB" id="A0A1Y0IIS1"/>
<keyword evidence="2" id="KW-0547">Nucleotide-binding</keyword>
<protein>
    <submittedName>
        <fullName evidence="5">Multidrug ABC transporter ATP-binding protein</fullName>
    </submittedName>
</protein>
<dbReference type="GO" id="GO:0005524">
    <property type="term" value="F:ATP binding"/>
    <property type="evidence" value="ECO:0007669"/>
    <property type="project" value="UniProtKB-KW"/>
</dbReference>
<dbReference type="SMART" id="SM00382">
    <property type="entry name" value="AAA"/>
    <property type="match status" value="1"/>
</dbReference>
<dbReference type="InterPro" id="IPR051782">
    <property type="entry name" value="ABC_Transporter_VariousFunc"/>
</dbReference>
<evidence type="ECO:0000256" key="1">
    <source>
        <dbReference type="ARBA" id="ARBA00022448"/>
    </source>
</evidence>
<dbReference type="Gene3D" id="3.40.50.300">
    <property type="entry name" value="P-loop containing nucleotide triphosphate hydrolases"/>
    <property type="match status" value="1"/>
</dbReference>
<organism evidence="5 6">
    <name type="scientific">Tumebacillus avium</name>
    <dbReference type="NCBI Taxonomy" id="1903704"/>
    <lineage>
        <taxon>Bacteria</taxon>
        <taxon>Bacillati</taxon>
        <taxon>Bacillota</taxon>
        <taxon>Bacilli</taxon>
        <taxon>Bacillales</taxon>
        <taxon>Alicyclobacillaceae</taxon>
        <taxon>Tumebacillus</taxon>
    </lineage>
</organism>
<dbReference type="EMBL" id="CP021434">
    <property type="protein sequence ID" value="ARU60200.1"/>
    <property type="molecule type" value="Genomic_DNA"/>
</dbReference>
<dbReference type="Proteomes" id="UP000195437">
    <property type="component" value="Chromosome"/>
</dbReference>
<reference evidence="6" key="1">
    <citation type="submission" date="2017-05" db="EMBL/GenBank/DDBJ databases">
        <authorList>
            <person name="Sung H."/>
        </authorList>
    </citation>
    <scope>NUCLEOTIDE SEQUENCE [LARGE SCALE GENOMIC DNA]</scope>
    <source>
        <strain evidence="6">AR23208</strain>
    </source>
</reference>
<evidence type="ECO:0000313" key="6">
    <source>
        <dbReference type="Proteomes" id="UP000195437"/>
    </source>
</evidence>
<accession>A0A1Y0IIS1</accession>
<dbReference type="KEGG" id="tum:CBW65_03355"/>
<gene>
    <name evidence="5" type="ORF">CBW65_03355</name>
</gene>
<dbReference type="PANTHER" id="PTHR42939:SF5">
    <property type="entry name" value="ABC-TYPE TRANSPORTER ATP-BINDING PROTEIN ECSA"/>
    <property type="match status" value="1"/>
</dbReference>
<dbReference type="OrthoDB" id="2290519at2"/>
<dbReference type="InterPro" id="IPR003593">
    <property type="entry name" value="AAA+_ATPase"/>
</dbReference>
<dbReference type="InterPro" id="IPR017871">
    <property type="entry name" value="ABC_transporter-like_CS"/>
</dbReference>
<dbReference type="SUPFAM" id="SSF52540">
    <property type="entry name" value="P-loop containing nucleoside triphosphate hydrolases"/>
    <property type="match status" value="1"/>
</dbReference>
<keyword evidence="1" id="KW-0813">Transport</keyword>
<dbReference type="InterPro" id="IPR027417">
    <property type="entry name" value="P-loop_NTPase"/>
</dbReference>
<dbReference type="Pfam" id="PF00005">
    <property type="entry name" value="ABC_tran"/>
    <property type="match status" value="1"/>
</dbReference>
<keyword evidence="3 5" id="KW-0067">ATP-binding</keyword>
<evidence type="ECO:0000259" key="4">
    <source>
        <dbReference type="PROSITE" id="PS50893"/>
    </source>
</evidence>
<name>A0A1Y0IIS1_9BACL</name>
<dbReference type="CDD" id="cd03230">
    <property type="entry name" value="ABC_DR_subfamily_A"/>
    <property type="match status" value="1"/>
</dbReference>